<organism evidence="1 2">
    <name type="scientific">Ajellomyces capsulatus (strain H88)</name>
    <name type="common">Darling's disease fungus</name>
    <name type="synonym">Histoplasma capsulatum</name>
    <dbReference type="NCBI Taxonomy" id="544711"/>
    <lineage>
        <taxon>Eukaryota</taxon>
        <taxon>Fungi</taxon>
        <taxon>Dikarya</taxon>
        <taxon>Ascomycota</taxon>
        <taxon>Pezizomycotina</taxon>
        <taxon>Eurotiomycetes</taxon>
        <taxon>Eurotiomycetidae</taxon>
        <taxon>Onygenales</taxon>
        <taxon>Ajellomycetaceae</taxon>
        <taxon>Histoplasma</taxon>
    </lineage>
</organism>
<gene>
    <name evidence="1" type="ORF">I7I53_06768</name>
</gene>
<dbReference type="AlphaFoldDB" id="A0A8A1LFL2"/>
<proteinExistence type="predicted"/>
<name>A0A8A1LFL2_AJEC8</name>
<dbReference type="VEuPathDB" id="FungiDB:I7I53_06768"/>
<sequence length="63" mass="7282">MQNQPRTNPSASVGGFHVIYWTPLSMFTTDDIYNQVACLGANDGERTILRHLIYHRFQLPYLL</sequence>
<evidence type="ECO:0000313" key="1">
    <source>
        <dbReference type="EMBL" id="QSS51443.1"/>
    </source>
</evidence>
<protein>
    <submittedName>
        <fullName evidence="1">Uncharacterized protein</fullName>
    </submittedName>
</protein>
<dbReference type="EMBL" id="CP069103">
    <property type="protein sequence ID" value="QSS51443.1"/>
    <property type="molecule type" value="Genomic_DNA"/>
</dbReference>
<dbReference type="Proteomes" id="UP000663419">
    <property type="component" value="Chromosome 2"/>
</dbReference>
<evidence type="ECO:0000313" key="2">
    <source>
        <dbReference type="Proteomes" id="UP000663419"/>
    </source>
</evidence>
<reference evidence="1" key="1">
    <citation type="submission" date="2021-01" db="EMBL/GenBank/DDBJ databases">
        <title>Chromosome-level genome assembly of a human fungal pathogen reveals clustering of transcriptionally co-regulated genes.</title>
        <authorList>
            <person name="Voorhies M."/>
            <person name="Cohen S."/>
            <person name="Shea T.P."/>
            <person name="Petrus S."/>
            <person name="Munoz J.F."/>
            <person name="Poplawski S."/>
            <person name="Goldman W.E."/>
            <person name="Michael T."/>
            <person name="Cuomo C.A."/>
            <person name="Sil A."/>
            <person name="Beyhan S."/>
        </authorList>
    </citation>
    <scope>NUCLEOTIDE SEQUENCE</scope>
    <source>
        <strain evidence="1">H88</strain>
    </source>
</reference>
<accession>A0A8A1LFL2</accession>